<proteinExistence type="predicted"/>
<sequence length="125" mass="14605">MEAGLHLVLRDTTAFPARKGKKMALWVPTFSGFSAKDSRTSHREYLWKVRVSGGKNRKEKKETNKPPVYRPEEEWSQTIILRRFPEIRKSKICAQHVDAISKQNTMKIFHPAFDLKMYTDSLLKI</sequence>
<name>A0A7J8JI28_ROUAE</name>
<comment type="caution">
    <text evidence="1">The sequence shown here is derived from an EMBL/GenBank/DDBJ whole genome shotgun (WGS) entry which is preliminary data.</text>
</comment>
<gene>
    <name evidence="1" type="ORF">HJG63_010125</name>
</gene>
<evidence type="ECO:0000313" key="2">
    <source>
        <dbReference type="Proteomes" id="UP000593571"/>
    </source>
</evidence>
<organism evidence="1 2">
    <name type="scientific">Rousettus aegyptiacus</name>
    <name type="common">Egyptian fruit bat</name>
    <name type="synonym">Pteropus aegyptiacus</name>
    <dbReference type="NCBI Taxonomy" id="9407"/>
    <lineage>
        <taxon>Eukaryota</taxon>
        <taxon>Metazoa</taxon>
        <taxon>Chordata</taxon>
        <taxon>Craniata</taxon>
        <taxon>Vertebrata</taxon>
        <taxon>Euteleostomi</taxon>
        <taxon>Mammalia</taxon>
        <taxon>Eutheria</taxon>
        <taxon>Laurasiatheria</taxon>
        <taxon>Chiroptera</taxon>
        <taxon>Yinpterochiroptera</taxon>
        <taxon>Pteropodoidea</taxon>
        <taxon>Pteropodidae</taxon>
        <taxon>Rousettinae</taxon>
        <taxon>Rousettus</taxon>
    </lineage>
</organism>
<evidence type="ECO:0000313" key="1">
    <source>
        <dbReference type="EMBL" id="KAF6495732.1"/>
    </source>
</evidence>
<protein>
    <submittedName>
        <fullName evidence="1">Uncharacterized protein</fullName>
    </submittedName>
</protein>
<keyword evidence="2" id="KW-1185">Reference proteome</keyword>
<dbReference type="AlphaFoldDB" id="A0A7J8JI28"/>
<dbReference type="Proteomes" id="UP000593571">
    <property type="component" value="Unassembled WGS sequence"/>
</dbReference>
<accession>A0A7J8JI28</accession>
<dbReference type="EMBL" id="JACASE010000002">
    <property type="protein sequence ID" value="KAF6495732.1"/>
    <property type="molecule type" value="Genomic_DNA"/>
</dbReference>
<reference evidence="1 2" key="1">
    <citation type="journal article" date="2020" name="Nature">
        <title>Six reference-quality genomes reveal evolution of bat adaptations.</title>
        <authorList>
            <person name="Jebb D."/>
            <person name="Huang Z."/>
            <person name="Pippel M."/>
            <person name="Hughes G.M."/>
            <person name="Lavrichenko K."/>
            <person name="Devanna P."/>
            <person name="Winkler S."/>
            <person name="Jermiin L.S."/>
            <person name="Skirmuntt E.C."/>
            <person name="Katzourakis A."/>
            <person name="Burkitt-Gray L."/>
            <person name="Ray D.A."/>
            <person name="Sullivan K.A.M."/>
            <person name="Roscito J.G."/>
            <person name="Kirilenko B.M."/>
            <person name="Davalos L.M."/>
            <person name="Corthals A.P."/>
            <person name="Power M.L."/>
            <person name="Jones G."/>
            <person name="Ransome R.D."/>
            <person name="Dechmann D.K.N."/>
            <person name="Locatelli A.G."/>
            <person name="Puechmaille S.J."/>
            <person name="Fedrigo O."/>
            <person name="Jarvis E.D."/>
            <person name="Hiller M."/>
            <person name="Vernes S.C."/>
            <person name="Myers E.W."/>
            <person name="Teeling E.C."/>
        </authorList>
    </citation>
    <scope>NUCLEOTIDE SEQUENCE [LARGE SCALE GENOMIC DNA]</scope>
    <source>
        <strain evidence="1">MRouAeg1</strain>
        <tissue evidence="1">Muscle</tissue>
    </source>
</reference>